<dbReference type="InterPro" id="IPR023346">
    <property type="entry name" value="Lysozyme-like_dom_sf"/>
</dbReference>
<dbReference type="GO" id="GO:0006032">
    <property type="term" value="P:chitin catabolic process"/>
    <property type="evidence" value="ECO:0007669"/>
    <property type="project" value="InterPro"/>
</dbReference>
<dbReference type="RefSeq" id="WP_271198429.1">
    <property type="nucleotide sequence ID" value="NZ_BSFN01000036.1"/>
</dbReference>
<proteinExistence type="predicted"/>
<dbReference type="Gene3D" id="1.10.530.10">
    <property type="match status" value="1"/>
</dbReference>
<dbReference type="GO" id="GO:0004568">
    <property type="term" value="F:chitinase activity"/>
    <property type="evidence" value="ECO:0007669"/>
    <property type="project" value="InterPro"/>
</dbReference>
<sequence>MLINEQQLAQIFPKGPAVVDAFVAELNTAMQAYAINTPARVAAFIAQVGFESARFGHLVEVLNHSAERLAALWPNRFCTADGKPNALALQLGGHPEAIANCVYANRLGNGGPESGDGWRFRGRGLIQLTGRTNYQQAGAALKVDLEAQPELLEQPRYACLTAAWFWVVHGLNELADAGDFKSITRRINGGLNGYDARAALWDTAREVIV</sequence>
<dbReference type="GO" id="GO:0016998">
    <property type="term" value="P:cell wall macromolecule catabolic process"/>
    <property type="evidence" value="ECO:0007669"/>
    <property type="project" value="InterPro"/>
</dbReference>
<feature type="domain" description="Glycoside hydrolase family 19 catalytic" evidence="1">
    <location>
        <begin position="117"/>
        <end position="169"/>
    </location>
</feature>
<organism evidence="2 3">
    <name type="scientific">Pseudomonas turukhanskensis</name>
    <dbReference type="NCBI Taxonomy" id="1806536"/>
    <lineage>
        <taxon>Bacteria</taxon>
        <taxon>Pseudomonadati</taxon>
        <taxon>Pseudomonadota</taxon>
        <taxon>Gammaproteobacteria</taxon>
        <taxon>Pseudomonadales</taxon>
        <taxon>Pseudomonadaceae</taxon>
        <taxon>Pseudomonas</taxon>
    </lineage>
</organism>
<dbReference type="InterPro" id="IPR052354">
    <property type="entry name" value="Cell_Wall_Dynamics_Protein"/>
</dbReference>
<dbReference type="EMBL" id="BSFN01000036">
    <property type="protein sequence ID" value="GLK92140.1"/>
    <property type="molecule type" value="Genomic_DNA"/>
</dbReference>
<dbReference type="InterPro" id="IPR000726">
    <property type="entry name" value="Glyco_hydro_19_cat"/>
</dbReference>
<reference evidence="2" key="1">
    <citation type="journal article" date="2014" name="Int. J. Syst. Evol. Microbiol.">
        <title>Complete genome sequence of Corynebacterium casei LMG S-19264T (=DSM 44701T), isolated from a smear-ripened cheese.</title>
        <authorList>
            <consortium name="US DOE Joint Genome Institute (JGI-PGF)"/>
            <person name="Walter F."/>
            <person name="Albersmeier A."/>
            <person name="Kalinowski J."/>
            <person name="Ruckert C."/>
        </authorList>
    </citation>
    <scope>NUCLEOTIDE SEQUENCE</scope>
    <source>
        <strain evidence="2">VKM B-2935</strain>
    </source>
</reference>
<comment type="caution">
    <text evidence="2">The sequence shown here is derived from an EMBL/GenBank/DDBJ whole genome shotgun (WGS) entry which is preliminary data.</text>
</comment>
<reference evidence="2" key="2">
    <citation type="submission" date="2023-01" db="EMBL/GenBank/DDBJ databases">
        <authorList>
            <person name="Sun Q."/>
            <person name="Evtushenko L."/>
        </authorList>
    </citation>
    <scope>NUCLEOTIDE SEQUENCE</scope>
    <source>
        <strain evidence="2">VKM B-2935</strain>
    </source>
</reference>
<gene>
    <name evidence="2" type="ORF">GCM10017655_52050</name>
</gene>
<evidence type="ECO:0000313" key="3">
    <source>
        <dbReference type="Proteomes" id="UP001143328"/>
    </source>
</evidence>
<accession>A0A9W6NIN7</accession>
<keyword evidence="3" id="KW-1185">Reference proteome</keyword>
<dbReference type="AlphaFoldDB" id="A0A9W6NIN7"/>
<dbReference type="Pfam" id="PF00182">
    <property type="entry name" value="Glyco_hydro_19"/>
    <property type="match status" value="1"/>
</dbReference>
<dbReference type="Proteomes" id="UP001143328">
    <property type="component" value="Unassembled WGS sequence"/>
</dbReference>
<evidence type="ECO:0000259" key="1">
    <source>
        <dbReference type="Pfam" id="PF00182"/>
    </source>
</evidence>
<name>A0A9W6NIN7_9PSED</name>
<evidence type="ECO:0000313" key="2">
    <source>
        <dbReference type="EMBL" id="GLK92140.1"/>
    </source>
</evidence>
<dbReference type="PANTHER" id="PTHR34408">
    <property type="entry name" value="FAMILY PROTEIN, PUTATIVE-RELATED"/>
    <property type="match status" value="1"/>
</dbReference>
<protein>
    <recommendedName>
        <fullName evidence="1">Glycoside hydrolase family 19 catalytic domain-containing protein</fullName>
    </recommendedName>
</protein>
<dbReference type="PANTHER" id="PTHR34408:SF1">
    <property type="entry name" value="GLYCOSYL HYDROLASE FAMILY 19 DOMAIN-CONTAINING PROTEIN HI_1415"/>
    <property type="match status" value="1"/>
</dbReference>
<dbReference type="SUPFAM" id="SSF53955">
    <property type="entry name" value="Lysozyme-like"/>
    <property type="match status" value="1"/>
</dbReference>